<proteinExistence type="predicted"/>
<dbReference type="Proteomes" id="UP000805193">
    <property type="component" value="Unassembled WGS sequence"/>
</dbReference>
<comment type="caution">
    <text evidence="1">The sequence shown here is derived from an EMBL/GenBank/DDBJ whole genome shotgun (WGS) entry which is preliminary data.</text>
</comment>
<protein>
    <submittedName>
        <fullName evidence="1">Uncharacterized protein</fullName>
    </submittedName>
</protein>
<evidence type="ECO:0000313" key="1">
    <source>
        <dbReference type="EMBL" id="KAG0431599.1"/>
    </source>
</evidence>
<reference evidence="1 2" key="1">
    <citation type="journal article" date="2020" name="Cell">
        <title>Large-Scale Comparative Analyses of Tick Genomes Elucidate Their Genetic Diversity and Vector Capacities.</title>
        <authorList>
            <consortium name="Tick Genome and Microbiome Consortium (TIGMIC)"/>
            <person name="Jia N."/>
            <person name="Wang J."/>
            <person name="Shi W."/>
            <person name="Du L."/>
            <person name="Sun Y."/>
            <person name="Zhan W."/>
            <person name="Jiang J.F."/>
            <person name="Wang Q."/>
            <person name="Zhang B."/>
            <person name="Ji P."/>
            <person name="Bell-Sakyi L."/>
            <person name="Cui X.M."/>
            <person name="Yuan T.T."/>
            <person name="Jiang B.G."/>
            <person name="Yang W.F."/>
            <person name="Lam T.T."/>
            <person name="Chang Q.C."/>
            <person name="Ding S.J."/>
            <person name="Wang X.J."/>
            <person name="Zhu J.G."/>
            <person name="Ruan X.D."/>
            <person name="Zhao L."/>
            <person name="Wei J.T."/>
            <person name="Ye R.Z."/>
            <person name="Que T.C."/>
            <person name="Du C.H."/>
            <person name="Zhou Y.H."/>
            <person name="Cheng J.X."/>
            <person name="Dai P.F."/>
            <person name="Guo W.B."/>
            <person name="Han X.H."/>
            <person name="Huang E.J."/>
            <person name="Li L.F."/>
            <person name="Wei W."/>
            <person name="Gao Y.C."/>
            <person name="Liu J.Z."/>
            <person name="Shao H.Z."/>
            <person name="Wang X."/>
            <person name="Wang C.C."/>
            <person name="Yang T.C."/>
            <person name="Huo Q.B."/>
            <person name="Li W."/>
            <person name="Chen H.Y."/>
            <person name="Chen S.E."/>
            <person name="Zhou L.G."/>
            <person name="Ni X.B."/>
            <person name="Tian J.H."/>
            <person name="Sheng Y."/>
            <person name="Liu T."/>
            <person name="Pan Y.S."/>
            <person name="Xia L.Y."/>
            <person name="Li J."/>
            <person name="Zhao F."/>
            <person name="Cao W.C."/>
        </authorList>
    </citation>
    <scope>NUCLEOTIDE SEQUENCE [LARGE SCALE GENOMIC DNA]</scope>
    <source>
        <strain evidence="1">Iper-2018</strain>
    </source>
</reference>
<accession>A0AC60QC51</accession>
<dbReference type="EMBL" id="JABSTQ010009212">
    <property type="protein sequence ID" value="KAG0431599.1"/>
    <property type="molecule type" value="Genomic_DNA"/>
</dbReference>
<sequence>MAPPIRAAERWRSADETRCALFGICSKFLDVPTRFKVCALLIRSRVFESANSVYTRLPRFGIEMIVFPMAPIFTPMDRGAFPDCGSMMSRMFDGNDFDRTFFDGIVPAGLFGYPEDRRSSYKKCPASEVSLTPDNFALKLDVRGFVPEEISVKTVGNSVEVHARHEEKDPEGRSFYTLPDDVDPESVTSQLRGRGLLAVEAPRKKAETTPLSHTVPISVEHTSSNDVPSTSQESS</sequence>
<keyword evidence="2" id="KW-1185">Reference proteome</keyword>
<evidence type="ECO:0000313" key="2">
    <source>
        <dbReference type="Proteomes" id="UP000805193"/>
    </source>
</evidence>
<name>A0AC60QC51_IXOPE</name>
<organism evidence="1 2">
    <name type="scientific">Ixodes persulcatus</name>
    <name type="common">Taiga tick</name>
    <dbReference type="NCBI Taxonomy" id="34615"/>
    <lineage>
        <taxon>Eukaryota</taxon>
        <taxon>Metazoa</taxon>
        <taxon>Ecdysozoa</taxon>
        <taxon>Arthropoda</taxon>
        <taxon>Chelicerata</taxon>
        <taxon>Arachnida</taxon>
        <taxon>Acari</taxon>
        <taxon>Parasitiformes</taxon>
        <taxon>Ixodida</taxon>
        <taxon>Ixodoidea</taxon>
        <taxon>Ixodidae</taxon>
        <taxon>Ixodinae</taxon>
        <taxon>Ixodes</taxon>
    </lineage>
</organism>
<gene>
    <name evidence="1" type="ORF">HPB47_021653</name>
</gene>